<dbReference type="GO" id="GO:0003677">
    <property type="term" value="F:DNA binding"/>
    <property type="evidence" value="ECO:0007669"/>
    <property type="project" value="InterPro"/>
</dbReference>
<evidence type="ECO:0000256" key="5">
    <source>
        <dbReference type="SAM" id="MobiDB-lite"/>
    </source>
</evidence>
<evidence type="ECO:0000256" key="3">
    <source>
        <dbReference type="ARBA" id="ARBA00023082"/>
    </source>
</evidence>
<dbReference type="Gene3D" id="1.10.1740.10">
    <property type="match status" value="1"/>
</dbReference>
<organism evidence="9 10">
    <name type="scientific">Anaeromyxobacter dehalogenans (strain ATCC BAA-258 / DSM 21875 / 2CP-1)</name>
    <dbReference type="NCBI Taxonomy" id="455488"/>
    <lineage>
        <taxon>Bacteria</taxon>
        <taxon>Pseudomonadati</taxon>
        <taxon>Myxococcota</taxon>
        <taxon>Myxococcia</taxon>
        <taxon>Myxococcales</taxon>
        <taxon>Cystobacterineae</taxon>
        <taxon>Anaeromyxobacteraceae</taxon>
        <taxon>Anaeromyxobacter</taxon>
    </lineage>
</organism>
<dbReference type="InterPro" id="IPR014284">
    <property type="entry name" value="RNA_pol_sigma-70_dom"/>
</dbReference>
<dbReference type="GO" id="GO:0016987">
    <property type="term" value="F:sigma factor activity"/>
    <property type="evidence" value="ECO:0007669"/>
    <property type="project" value="UniProtKB-KW"/>
</dbReference>
<dbReference type="InterPro" id="IPR036388">
    <property type="entry name" value="WH-like_DNA-bd_sf"/>
</dbReference>
<sequence length="292" mass="31927">METSDATLIDRARTGDRRALDELLTRHQRRVYRFGLKMCRDPEDAKDILQETLLAAARTVKDFRGASSVSTWMYTIARSFCIKKRRRSKFAPAEETSLDQREPGAEARQVADPGRTPDESLAGRQIEQALETAIGRLDPMYREVLVLRDVEGLSAPEVAEVMGLSVEAVKSRLHRARVAVREALVPLLGIPEAPAAAAPEAAPAARPAAPSGPDVTCPDIVQLFSRHLEGEISANVCADMEKHLAGCPACQSRCDSLQRTLALCKAAPMPEVPAKVQASVRQAIKKFVELHS</sequence>
<accession>B8JDV3</accession>
<dbReference type="InterPro" id="IPR013325">
    <property type="entry name" value="RNA_pol_sigma_r2"/>
</dbReference>
<dbReference type="Pfam" id="PF04542">
    <property type="entry name" value="Sigma70_r2"/>
    <property type="match status" value="1"/>
</dbReference>
<dbReference type="Gene3D" id="1.10.10.1320">
    <property type="entry name" value="Anti-sigma factor, zinc-finger domain"/>
    <property type="match status" value="1"/>
</dbReference>
<dbReference type="Pfam" id="PF13490">
    <property type="entry name" value="zf-HC2"/>
    <property type="match status" value="1"/>
</dbReference>
<evidence type="ECO:0000256" key="1">
    <source>
        <dbReference type="ARBA" id="ARBA00010641"/>
    </source>
</evidence>
<evidence type="ECO:0000256" key="4">
    <source>
        <dbReference type="ARBA" id="ARBA00023163"/>
    </source>
</evidence>
<protein>
    <submittedName>
        <fullName evidence="9">RNA polymerase, sigma-24 subunit, ECF subfamily</fullName>
    </submittedName>
</protein>
<feature type="domain" description="RNA polymerase sigma-70 region 2" evidence="6">
    <location>
        <begin position="23"/>
        <end position="89"/>
    </location>
</feature>
<dbReference type="Proteomes" id="UP000007089">
    <property type="component" value="Chromosome"/>
</dbReference>
<dbReference type="InterPro" id="IPR013249">
    <property type="entry name" value="RNA_pol_sigma70_r4_t2"/>
</dbReference>
<feature type="region of interest" description="Disordered" evidence="5">
    <location>
        <begin position="92"/>
        <end position="120"/>
    </location>
</feature>
<dbReference type="CDD" id="cd06171">
    <property type="entry name" value="Sigma70_r4"/>
    <property type="match status" value="1"/>
</dbReference>
<keyword evidence="2" id="KW-0805">Transcription regulation</keyword>
<reference evidence="9" key="1">
    <citation type="submission" date="2009-01" db="EMBL/GenBank/DDBJ databases">
        <title>Complete sequence of Anaeromyxobacter dehalogenans 2CP-1.</title>
        <authorList>
            <consortium name="US DOE Joint Genome Institute"/>
            <person name="Lucas S."/>
            <person name="Copeland A."/>
            <person name="Lapidus A."/>
            <person name="Glavina del Rio T."/>
            <person name="Dalin E."/>
            <person name="Tice H."/>
            <person name="Bruce D."/>
            <person name="Goodwin L."/>
            <person name="Pitluck S."/>
            <person name="Saunders E."/>
            <person name="Brettin T."/>
            <person name="Detter J.C."/>
            <person name="Han C."/>
            <person name="Larimer F."/>
            <person name="Land M."/>
            <person name="Hauser L."/>
            <person name="Kyrpides N."/>
            <person name="Ovchinnikova G."/>
            <person name="Beliaev A.S."/>
            <person name="Richardson P."/>
        </authorList>
    </citation>
    <scope>NUCLEOTIDE SEQUENCE</scope>
    <source>
        <strain evidence="9">2CP-1</strain>
    </source>
</reference>
<dbReference type="KEGG" id="acp:A2cp1_0846"/>
<evidence type="ECO:0000256" key="2">
    <source>
        <dbReference type="ARBA" id="ARBA00023015"/>
    </source>
</evidence>
<dbReference type="Gene3D" id="1.10.10.10">
    <property type="entry name" value="Winged helix-like DNA-binding domain superfamily/Winged helix DNA-binding domain"/>
    <property type="match status" value="1"/>
</dbReference>
<dbReference type="SUPFAM" id="SSF88946">
    <property type="entry name" value="Sigma2 domain of RNA polymerase sigma factors"/>
    <property type="match status" value="1"/>
</dbReference>
<feature type="domain" description="RNA polymerase sigma factor 70 region 4 type 2" evidence="7">
    <location>
        <begin position="128"/>
        <end position="178"/>
    </location>
</feature>
<dbReference type="PANTHER" id="PTHR43133">
    <property type="entry name" value="RNA POLYMERASE ECF-TYPE SIGMA FACTO"/>
    <property type="match status" value="1"/>
</dbReference>
<keyword evidence="3" id="KW-0731">Sigma factor</keyword>
<dbReference type="InterPro" id="IPR027383">
    <property type="entry name" value="Znf_put"/>
</dbReference>
<proteinExistence type="inferred from homology"/>
<keyword evidence="10" id="KW-1185">Reference proteome</keyword>
<evidence type="ECO:0000313" key="10">
    <source>
        <dbReference type="Proteomes" id="UP000007089"/>
    </source>
</evidence>
<evidence type="ECO:0000259" key="6">
    <source>
        <dbReference type="Pfam" id="PF04542"/>
    </source>
</evidence>
<dbReference type="NCBIfam" id="TIGR02937">
    <property type="entry name" value="sigma70-ECF"/>
    <property type="match status" value="1"/>
</dbReference>
<dbReference type="EMBL" id="CP001359">
    <property type="protein sequence ID" value="ACL64198.1"/>
    <property type="molecule type" value="Genomic_DNA"/>
</dbReference>
<dbReference type="InterPro" id="IPR039425">
    <property type="entry name" value="RNA_pol_sigma-70-like"/>
</dbReference>
<dbReference type="PANTHER" id="PTHR43133:SF51">
    <property type="entry name" value="RNA POLYMERASE SIGMA FACTOR"/>
    <property type="match status" value="1"/>
</dbReference>
<name>B8JDV3_ANAD2</name>
<dbReference type="InterPro" id="IPR007627">
    <property type="entry name" value="RNA_pol_sigma70_r2"/>
</dbReference>
<dbReference type="GO" id="GO:0006352">
    <property type="term" value="P:DNA-templated transcription initiation"/>
    <property type="evidence" value="ECO:0007669"/>
    <property type="project" value="InterPro"/>
</dbReference>
<dbReference type="AlphaFoldDB" id="B8JDV3"/>
<dbReference type="HOGENOM" id="CLU_982256_0_0_7"/>
<dbReference type="Pfam" id="PF08281">
    <property type="entry name" value="Sigma70_r4_2"/>
    <property type="match status" value="1"/>
</dbReference>
<gene>
    <name evidence="9" type="ordered locus">A2cp1_0846</name>
</gene>
<dbReference type="InterPro" id="IPR013324">
    <property type="entry name" value="RNA_pol_sigma_r3/r4-like"/>
</dbReference>
<dbReference type="InterPro" id="IPR041916">
    <property type="entry name" value="Anti_sigma_zinc_sf"/>
</dbReference>
<evidence type="ECO:0000259" key="8">
    <source>
        <dbReference type="Pfam" id="PF13490"/>
    </source>
</evidence>
<evidence type="ECO:0000259" key="7">
    <source>
        <dbReference type="Pfam" id="PF08281"/>
    </source>
</evidence>
<evidence type="ECO:0000313" key="9">
    <source>
        <dbReference type="EMBL" id="ACL64198.1"/>
    </source>
</evidence>
<dbReference type="SUPFAM" id="SSF88659">
    <property type="entry name" value="Sigma3 and sigma4 domains of RNA polymerase sigma factors"/>
    <property type="match status" value="1"/>
</dbReference>
<feature type="domain" description="Putative zinc-finger" evidence="8">
    <location>
        <begin position="217"/>
        <end position="251"/>
    </location>
</feature>
<dbReference type="RefSeq" id="WP_012632212.1">
    <property type="nucleotide sequence ID" value="NC_011891.1"/>
</dbReference>
<keyword evidence="4" id="KW-0804">Transcription</keyword>
<comment type="similarity">
    <text evidence="1">Belongs to the sigma-70 factor family. ECF subfamily.</text>
</comment>